<dbReference type="OrthoDB" id="9802489at2"/>
<dbReference type="PANTHER" id="PTHR33570:SF2">
    <property type="entry name" value="CARBOXYMUCONOLACTONE DECARBOXYLASE-LIKE DOMAIN-CONTAINING PROTEIN"/>
    <property type="match status" value="1"/>
</dbReference>
<dbReference type="Gene3D" id="2.60.120.10">
    <property type="entry name" value="Jelly Rolls"/>
    <property type="match status" value="1"/>
</dbReference>
<feature type="domain" description="Carboxymuconolactone decarboxylase-like" evidence="1">
    <location>
        <begin position="165"/>
        <end position="249"/>
    </location>
</feature>
<dbReference type="InterPro" id="IPR011051">
    <property type="entry name" value="RmlC_Cupin_sf"/>
</dbReference>
<dbReference type="InterPro" id="IPR013096">
    <property type="entry name" value="Cupin_2"/>
</dbReference>
<dbReference type="EMBL" id="QTJU01000002">
    <property type="protein sequence ID" value="RFM29174.1"/>
    <property type="molecule type" value="Genomic_DNA"/>
</dbReference>
<protein>
    <submittedName>
        <fullName evidence="3">Cupin domain-containing protein</fullName>
    </submittedName>
</protein>
<keyword evidence="4" id="KW-1185">Reference proteome</keyword>
<dbReference type="InterPro" id="IPR047263">
    <property type="entry name" value="HNL-like_cupin"/>
</dbReference>
<dbReference type="InterPro" id="IPR003779">
    <property type="entry name" value="CMD-like"/>
</dbReference>
<evidence type="ECO:0000259" key="1">
    <source>
        <dbReference type="Pfam" id="PF02627"/>
    </source>
</evidence>
<dbReference type="SUPFAM" id="SSF69118">
    <property type="entry name" value="AhpD-like"/>
    <property type="match status" value="1"/>
</dbReference>
<feature type="domain" description="Cupin type-2" evidence="2">
    <location>
        <begin position="39"/>
        <end position="99"/>
    </location>
</feature>
<name>A0A3E1NMW5_9BACT</name>
<dbReference type="InterPro" id="IPR029032">
    <property type="entry name" value="AhpD-like"/>
</dbReference>
<dbReference type="InterPro" id="IPR014710">
    <property type="entry name" value="RmlC-like_jellyroll"/>
</dbReference>
<dbReference type="GO" id="GO:0051920">
    <property type="term" value="F:peroxiredoxin activity"/>
    <property type="evidence" value="ECO:0007669"/>
    <property type="project" value="InterPro"/>
</dbReference>
<evidence type="ECO:0000313" key="3">
    <source>
        <dbReference type="EMBL" id="RFM29174.1"/>
    </source>
</evidence>
<accession>A0A3E1NMW5</accession>
<feature type="domain" description="Carboxymuconolactone decarboxylase-like" evidence="1">
    <location>
        <begin position="301"/>
        <end position="383"/>
    </location>
</feature>
<dbReference type="Pfam" id="PF07883">
    <property type="entry name" value="Cupin_2"/>
    <property type="match status" value="1"/>
</dbReference>
<dbReference type="RefSeq" id="WP_116847161.1">
    <property type="nucleotide sequence ID" value="NZ_QTJU01000002.1"/>
</dbReference>
<gene>
    <name evidence="3" type="ORF">DXN05_09745</name>
</gene>
<sequence length="409" mass="44793">MVSILSNGNLAPGEYFTGKVLLNLAVTPEDNLVSVVSKVTFEPKARTNWHMHPYGQILIVTEGAGYYQEKDKPAQLIKTGDVVKIPADADHWHGAAHNSGMTHIALVPPGKNSTIWGAPVTDSVYNAVNVPESKPSPALNITEKATGNRETLWPGYQSAVNITDPELAELFDNFAFDEVISHDTMDPQTRIMLILAATIASQSVTAYTMMLNAALNTGVSPVAIKEIVYQAVPYTGMAKVTDFIHATNEVFTQRGIPQATERQSTTTRETRQEAGLVKQMEIFSSSIDTAYKNSPKDLLHIQQYLTANCFGDYLTRNGLDVKTREMITLSFLVTLGGTEPQIKGHIQGNANVGNDRQTLINLLTQLLPYIGYPRILNAITCLNEILPPIKTKEIMNTAKNSEAVPKDVL</sequence>
<dbReference type="InterPro" id="IPR052512">
    <property type="entry name" value="4CMD/NDH-1_regulator"/>
</dbReference>
<dbReference type="CDD" id="cd02233">
    <property type="entry name" value="cupin_HNL-like"/>
    <property type="match status" value="1"/>
</dbReference>
<dbReference type="PANTHER" id="PTHR33570">
    <property type="entry name" value="4-CARBOXYMUCONOLACTONE DECARBOXYLASE FAMILY PROTEIN"/>
    <property type="match status" value="1"/>
</dbReference>
<reference evidence="3 4" key="1">
    <citation type="submission" date="2018-08" db="EMBL/GenBank/DDBJ databases">
        <title>Chitinophagaceae sp. K23C18032701, a novel bacterium isolated from forest soil.</title>
        <authorList>
            <person name="Wang C."/>
        </authorList>
    </citation>
    <scope>NUCLEOTIDE SEQUENCE [LARGE SCALE GENOMIC DNA]</scope>
    <source>
        <strain evidence="3 4">K23C18032701</strain>
    </source>
</reference>
<evidence type="ECO:0000259" key="2">
    <source>
        <dbReference type="Pfam" id="PF07883"/>
    </source>
</evidence>
<dbReference type="Pfam" id="PF02627">
    <property type="entry name" value="CMD"/>
    <property type="match status" value="2"/>
</dbReference>
<proteinExistence type="predicted"/>
<dbReference type="Proteomes" id="UP000261284">
    <property type="component" value="Unassembled WGS sequence"/>
</dbReference>
<dbReference type="SUPFAM" id="SSF51182">
    <property type="entry name" value="RmlC-like cupins"/>
    <property type="match status" value="1"/>
</dbReference>
<dbReference type="Gene3D" id="1.20.1290.10">
    <property type="entry name" value="AhpD-like"/>
    <property type="match status" value="1"/>
</dbReference>
<organism evidence="3 4">
    <name type="scientific">Deminuibacter soli</name>
    <dbReference type="NCBI Taxonomy" id="2291815"/>
    <lineage>
        <taxon>Bacteria</taxon>
        <taxon>Pseudomonadati</taxon>
        <taxon>Bacteroidota</taxon>
        <taxon>Chitinophagia</taxon>
        <taxon>Chitinophagales</taxon>
        <taxon>Chitinophagaceae</taxon>
        <taxon>Deminuibacter</taxon>
    </lineage>
</organism>
<evidence type="ECO:0000313" key="4">
    <source>
        <dbReference type="Proteomes" id="UP000261284"/>
    </source>
</evidence>
<comment type="caution">
    <text evidence="3">The sequence shown here is derived from an EMBL/GenBank/DDBJ whole genome shotgun (WGS) entry which is preliminary data.</text>
</comment>
<dbReference type="AlphaFoldDB" id="A0A3E1NMW5"/>